<dbReference type="EMBL" id="JAKOGI010000323">
    <property type="protein sequence ID" value="KAJ8436921.1"/>
    <property type="molecule type" value="Genomic_DNA"/>
</dbReference>
<evidence type="ECO:0000256" key="1">
    <source>
        <dbReference type="SAM" id="Phobius"/>
    </source>
</evidence>
<evidence type="ECO:0000313" key="3">
    <source>
        <dbReference type="EMBL" id="KAJ8436921.1"/>
    </source>
</evidence>
<dbReference type="AlphaFoldDB" id="A0A9Q1QCY4"/>
<keyword evidence="1" id="KW-0812">Transmembrane</keyword>
<organism evidence="3 4">
    <name type="scientific">Carnegiea gigantea</name>
    <dbReference type="NCBI Taxonomy" id="171969"/>
    <lineage>
        <taxon>Eukaryota</taxon>
        <taxon>Viridiplantae</taxon>
        <taxon>Streptophyta</taxon>
        <taxon>Embryophyta</taxon>
        <taxon>Tracheophyta</taxon>
        <taxon>Spermatophyta</taxon>
        <taxon>Magnoliopsida</taxon>
        <taxon>eudicotyledons</taxon>
        <taxon>Gunneridae</taxon>
        <taxon>Pentapetalae</taxon>
        <taxon>Caryophyllales</taxon>
        <taxon>Cactineae</taxon>
        <taxon>Cactaceae</taxon>
        <taxon>Cactoideae</taxon>
        <taxon>Echinocereeae</taxon>
        <taxon>Carnegiea</taxon>
    </lineage>
</organism>
<reference evidence="3" key="1">
    <citation type="submission" date="2022-04" db="EMBL/GenBank/DDBJ databases">
        <title>Carnegiea gigantea Genome sequencing and assembly v2.</title>
        <authorList>
            <person name="Copetti D."/>
            <person name="Sanderson M.J."/>
            <person name="Burquez A."/>
            <person name="Wojciechowski M.F."/>
        </authorList>
    </citation>
    <scope>NUCLEOTIDE SEQUENCE</scope>
    <source>
        <strain evidence="3">SGP5-SGP5p</strain>
        <tissue evidence="3">Aerial part</tissue>
    </source>
</reference>
<proteinExistence type="predicted"/>
<feature type="transmembrane region" description="Helical" evidence="1">
    <location>
        <begin position="51"/>
        <end position="71"/>
    </location>
</feature>
<dbReference type="GO" id="GO:0051287">
    <property type="term" value="F:NAD binding"/>
    <property type="evidence" value="ECO:0007669"/>
    <property type="project" value="InterPro"/>
</dbReference>
<accession>A0A9Q1QCY4</accession>
<evidence type="ECO:0000313" key="4">
    <source>
        <dbReference type="Proteomes" id="UP001153076"/>
    </source>
</evidence>
<evidence type="ECO:0000259" key="2">
    <source>
        <dbReference type="Pfam" id="PF02826"/>
    </source>
</evidence>
<feature type="domain" description="D-isomer specific 2-hydroxyacid dehydrogenase NAD-binding" evidence="2">
    <location>
        <begin position="62"/>
        <end position="97"/>
    </location>
</feature>
<gene>
    <name evidence="3" type="ORF">Cgig2_017346</name>
</gene>
<keyword evidence="1" id="KW-0472">Membrane</keyword>
<comment type="caution">
    <text evidence="3">The sequence shown here is derived from an EMBL/GenBank/DDBJ whole genome shotgun (WGS) entry which is preliminary data.</text>
</comment>
<dbReference type="Proteomes" id="UP001153076">
    <property type="component" value="Unassembled WGS sequence"/>
</dbReference>
<dbReference type="Pfam" id="PF02826">
    <property type="entry name" value="2-Hacid_dh_C"/>
    <property type="match status" value="1"/>
</dbReference>
<dbReference type="SUPFAM" id="SSF51735">
    <property type="entry name" value="NAD(P)-binding Rossmann-fold domains"/>
    <property type="match status" value="1"/>
</dbReference>
<protein>
    <recommendedName>
        <fullName evidence="2">D-isomer specific 2-hydroxyacid dehydrogenase NAD-binding domain-containing protein</fullName>
    </recommendedName>
</protein>
<keyword evidence="1" id="KW-1133">Transmembrane helix</keyword>
<dbReference type="InterPro" id="IPR006140">
    <property type="entry name" value="D-isomer_DH_NAD-bd"/>
</dbReference>
<sequence>MEISIKVKRLGVPCGGTLFGKTVSLNFSVFLAIYIAKFFGLTIHYTCQSSFPYFSGLWFMIKVFIVGYGNIGHELAKRLRPFGVEIIASKRSWSSKSHGANTLVALIPHLLSLKSASITSPPSVPVPDELVAPAVAPAVGPGPAAPGWLYRA</sequence>
<name>A0A9Q1QCY4_9CARY</name>
<dbReference type="InterPro" id="IPR036291">
    <property type="entry name" value="NAD(P)-bd_dom_sf"/>
</dbReference>
<keyword evidence="4" id="KW-1185">Reference proteome</keyword>
<dbReference type="Gene3D" id="3.40.50.720">
    <property type="entry name" value="NAD(P)-binding Rossmann-like Domain"/>
    <property type="match status" value="1"/>
</dbReference>
<feature type="transmembrane region" description="Helical" evidence="1">
    <location>
        <begin position="25"/>
        <end position="45"/>
    </location>
</feature>
<dbReference type="OrthoDB" id="9991913at2759"/>